<dbReference type="Gene3D" id="1.10.10.10">
    <property type="entry name" value="Winged helix-like DNA-binding domain superfamily/Winged helix DNA-binding domain"/>
    <property type="match status" value="1"/>
</dbReference>
<evidence type="ECO:0000313" key="1">
    <source>
        <dbReference type="EMBL" id="QOS68767.1"/>
    </source>
</evidence>
<dbReference type="EMBL" id="CP063310">
    <property type="protein sequence ID" value="QOS68767.1"/>
    <property type="molecule type" value="Genomic_DNA"/>
</dbReference>
<dbReference type="InterPro" id="IPR036390">
    <property type="entry name" value="WH_DNA-bd_sf"/>
</dbReference>
<dbReference type="RefSeq" id="WP_160941892.1">
    <property type="nucleotide sequence ID" value="NZ_CP063310.1"/>
</dbReference>
<organism evidence="1 2">
    <name type="scientific">Eggerthella guodeyinii</name>
    <dbReference type="NCBI Taxonomy" id="2690837"/>
    <lineage>
        <taxon>Bacteria</taxon>
        <taxon>Bacillati</taxon>
        <taxon>Actinomycetota</taxon>
        <taxon>Coriobacteriia</taxon>
        <taxon>Eggerthellales</taxon>
        <taxon>Eggerthellaceae</taxon>
        <taxon>Eggerthella</taxon>
    </lineage>
</organism>
<name>A0A6L7ISS6_9ACTN</name>
<accession>A0A6L7ISS6</accession>
<evidence type="ECO:0008006" key="3">
    <source>
        <dbReference type="Google" id="ProtNLM"/>
    </source>
</evidence>
<reference evidence="1 2" key="1">
    <citation type="submission" date="2020-10" db="EMBL/GenBank/DDBJ databases">
        <title>Eggerthella sp. nov., isolated from human feces.</title>
        <authorList>
            <person name="Yajun G."/>
        </authorList>
    </citation>
    <scope>NUCLEOTIDE SEQUENCE [LARGE SCALE GENOMIC DNA]</scope>
    <source>
        <strain evidence="1 2">HF-1101</strain>
    </source>
</reference>
<protein>
    <recommendedName>
        <fullName evidence="3">MarR family transcriptional regulator</fullName>
    </recommendedName>
</protein>
<dbReference type="InterPro" id="IPR036388">
    <property type="entry name" value="WH-like_DNA-bd_sf"/>
</dbReference>
<sequence length="99" mass="11329">MARTSNAVMKRRKMLVLSHLERLAESGRLPCLSYGNLGQSLELSNGQVRRICKLLQKEGALKVTPRYLKNGAQLENAYRLTSFGKQKLMDWRVRETPQP</sequence>
<dbReference type="KEGG" id="egd:GS424_002530"/>
<dbReference type="SUPFAM" id="SSF46785">
    <property type="entry name" value="Winged helix' DNA-binding domain"/>
    <property type="match status" value="1"/>
</dbReference>
<dbReference type="AlphaFoldDB" id="A0A6L7ISS6"/>
<dbReference type="Proteomes" id="UP000478463">
    <property type="component" value="Chromosome"/>
</dbReference>
<proteinExistence type="predicted"/>
<gene>
    <name evidence="1" type="ORF">GS424_002530</name>
</gene>
<evidence type="ECO:0000313" key="2">
    <source>
        <dbReference type="Proteomes" id="UP000478463"/>
    </source>
</evidence>